<evidence type="ECO:0000256" key="1">
    <source>
        <dbReference type="ARBA" id="ARBA00022598"/>
    </source>
</evidence>
<dbReference type="Pfam" id="PF13535">
    <property type="entry name" value="ATP-grasp_4"/>
    <property type="match status" value="1"/>
</dbReference>
<dbReference type="STRING" id="48256.CLHUN_21670"/>
<organism evidence="6 7">
    <name type="scientific">Ruminiclostridium hungatei</name>
    <name type="common">Clostridium hungatei</name>
    <dbReference type="NCBI Taxonomy" id="48256"/>
    <lineage>
        <taxon>Bacteria</taxon>
        <taxon>Bacillati</taxon>
        <taxon>Bacillota</taxon>
        <taxon>Clostridia</taxon>
        <taxon>Eubacteriales</taxon>
        <taxon>Oscillospiraceae</taxon>
        <taxon>Ruminiclostridium</taxon>
    </lineage>
</organism>
<comment type="caution">
    <text evidence="6">The sequence shown here is derived from an EMBL/GenBank/DDBJ whole genome shotgun (WGS) entry which is preliminary data.</text>
</comment>
<dbReference type="PANTHER" id="PTHR43585:SF2">
    <property type="entry name" value="ATP-GRASP ENZYME FSQD"/>
    <property type="match status" value="1"/>
</dbReference>
<evidence type="ECO:0000256" key="4">
    <source>
        <dbReference type="PROSITE-ProRule" id="PRU00409"/>
    </source>
</evidence>
<name>A0A1V4SJD7_RUMHU</name>
<evidence type="ECO:0000256" key="2">
    <source>
        <dbReference type="ARBA" id="ARBA00022741"/>
    </source>
</evidence>
<dbReference type="RefSeq" id="WP_165755725.1">
    <property type="nucleotide sequence ID" value="NZ_MZGX01000013.1"/>
</dbReference>
<evidence type="ECO:0000259" key="5">
    <source>
        <dbReference type="PROSITE" id="PS50975"/>
    </source>
</evidence>
<feature type="domain" description="ATP-grasp" evidence="5">
    <location>
        <begin position="113"/>
        <end position="312"/>
    </location>
</feature>
<dbReference type="EC" id="6.3.2.49" evidence="6"/>
<reference evidence="6 7" key="1">
    <citation type="submission" date="2017-03" db="EMBL/GenBank/DDBJ databases">
        <title>Genome sequence of Clostridium hungatei DSM 14427.</title>
        <authorList>
            <person name="Poehlein A."/>
            <person name="Daniel R."/>
        </authorList>
    </citation>
    <scope>NUCLEOTIDE SEQUENCE [LARGE SCALE GENOMIC DNA]</scope>
    <source>
        <strain evidence="6 7">DSM 14427</strain>
    </source>
</reference>
<dbReference type="InterPro" id="IPR013815">
    <property type="entry name" value="ATP_grasp_subdomain_1"/>
</dbReference>
<dbReference type="Gene3D" id="3.40.50.20">
    <property type="match status" value="1"/>
</dbReference>
<dbReference type="GO" id="GO:0046872">
    <property type="term" value="F:metal ion binding"/>
    <property type="evidence" value="ECO:0007669"/>
    <property type="project" value="InterPro"/>
</dbReference>
<dbReference type="SUPFAM" id="SSF56059">
    <property type="entry name" value="Glutathione synthetase ATP-binding domain-like"/>
    <property type="match status" value="1"/>
</dbReference>
<dbReference type="PROSITE" id="PS50975">
    <property type="entry name" value="ATP_GRASP"/>
    <property type="match status" value="1"/>
</dbReference>
<dbReference type="Gene3D" id="3.30.470.20">
    <property type="entry name" value="ATP-grasp fold, B domain"/>
    <property type="match status" value="1"/>
</dbReference>
<keyword evidence="3 4" id="KW-0067">ATP-binding</keyword>
<evidence type="ECO:0000313" key="7">
    <source>
        <dbReference type="Proteomes" id="UP000191554"/>
    </source>
</evidence>
<dbReference type="GO" id="GO:0005524">
    <property type="term" value="F:ATP binding"/>
    <property type="evidence" value="ECO:0007669"/>
    <property type="project" value="UniProtKB-UniRule"/>
</dbReference>
<dbReference type="EMBL" id="MZGX01000013">
    <property type="protein sequence ID" value="OPX43924.1"/>
    <property type="molecule type" value="Genomic_DNA"/>
</dbReference>
<gene>
    <name evidence="6" type="primary">bacD</name>
    <name evidence="6" type="ORF">CLHUN_21670</name>
</gene>
<dbReference type="Pfam" id="PF18603">
    <property type="entry name" value="LAL_C2"/>
    <property type="match status" value="1"/>
</dbReference>
<accession>A0A1V4SJD7</accession>
<dbReference type="Gene3D" id="3.30.1490.20">
    <property type="entry name" value="ATP-grasp fold, A domain"/>
    <property type="match status" value="1"/>
</dbReference>
<dbReference type="InterPro" id="IPR040570">
    <property type="entry name" value="LAL_C2"/>
</dbReference>
<dbReference type="GO" id="GO:0034026">
    <property type="term" value="F:L-amino-acid alpha-ligase activity"/>
    <property type="evidence" value="ECO:0007669"/>
    <property type="project" value="UniProtKB-EC"/>
</dbReference>
<protein>
    <submittedName>
        <fullName evidence="6">Alanine-anticapsin ligase BacD</fullName>
        <ecNumber evidence="6">6.3.2.49</ecNumber>
    </submittedName>
</protein>
<dbReference type="InterPro" id="IPR011761">
    <property type="entry name" value="ATP-grasp"/>
</dbReference>
<proteinExistence type="predicted"/>
<dbReference type="SMART" id="SM01209">
    <property type="entry name" value="GARS_A"/>
    <property type="match status" value="1"/>
</dbReference>
<dbReference type="PANTHER" id="PTHR43585">
    <property type="entry name" value="FUMIPYRROLE BIOSYNTHESIS PROTEIN C"/>
    <property type="match status" value="1"/>
</dbReference>
<dbReference type="InterPro" id="IPR052032">
    <property type="entry name" value="ATP-dep_AA_Ligase"/>
</dbReference>
<dbReference type="AlphaFoldDB" id="A0A1V4SJD7"/>
<evidence type="ECO:0000313" key="6">
    <source>
        <dbReference type="EMBL" id="OPX43924.1"/>
    </source>
</evidence>
<keyword evidence="2 4" id="KW-0547">Nucleotide-binding</keyword>
<keyword evidence="7" id="KW-1185">Reference proteome</keyword>
<keyword evidence="1 6" id="KW-0436">Ligase</keyword>
<dbReference type="Proteomes" id="UP000191554">
    <property type="component" value="Unassembled WGS sequence"/>
</dbReference>
<evidence type="ECO:0000256" key="3">
    <source>
        <dbReference type="ARBA" id="ARBA00022840"/>
    </source>
</evidence>
<sequence length="411" mass="45672">MLCSEKYVLVIKLMDGTEFDLVKDSGYKVIAISPEFTTSEVMRVDIPIKIDLNDEDCVISKIHELSNKYNIVAVFTLNEYRVQLGARIREELGIPFGISYEAASNCRNKKRTREILSCKGVNTVKYSIIHSSDEVEETLLKIPLPVVVKPSNDAGSNMVYCCQTKKEVIDAIETIKNCENNSVGQKLDKDIILEEFLTGPEFSVEAYTFGGKTEVLAITAKKVVSPFFPIEEGHTVPSRIKNEESQMITSLVEKAMLALGIDYTVTHTEVKLTPGGPKIIEVNARPGGDKIPVLVNMTKGYNLHKIALDISLGKNIEDACSEVETSGSASIRFFIADSDGVVKLGNTIEVLQSNPDVVYFNMNVEEEDRVSKTTSNYNRLGYFIVKGNNEKYSEDIAEDILNKINITVIQD</sequence>